<evidence type="ECO:0000256" key="2">
    <source>
        <dbReference type="SAM" id="SignalP"/>
    </source>
</evidence>
<feature type="signal peptide" evidence="2">
    <location>
        <begin position="1"/>
        <end position="40"/>
    </location>
</feature>
<evidence type="ECO:0000313" key="3">
    <source>
        <dbReference type="EMBL" id="RXH57529.1"/>
    </source>
</evidence>
<feature type="chain" id="PRO_5020860831" evidence="2">
    <location>
        <begin position="41"/>
        <end position="531"/>
    </location>
</feature>
<keyword evidence="4" id="KW-1185">Reference proteome</keyword>
<comment type="caution">
    <text evidence="3">The sequence shown here is derived from an EMBL/GenBank/DDBJ whole genome shotgun (WGS) entry which is preliminary data.</text>
</comment>
<proteinExistence type="predicted"/>
<dbReference type="AlphaFoldDB" id="A0A4Q0T6A4"/>
<reference evidence="3 4" key="1">
    <citation type="submission" date="2018-11" db="EMBL/GenBank/DDBJ databases">
        <authorList>
            <person name="Mardanov A.V."/>
            <person name="Ravin N.V."/>
            <person name="Dedysh S.N."/>
        </authorList>
    </citation>
    <scope>NUCLEOTIDE SEQUENCE [LARGE SCALE GENOMIC DNA]</scope>
    <source>
        <strain evidence="3 4">AF10</strain>
    </source>
</reference>
<protein>
    <submittedName>
        <fullName evidence="3">Uncharacterized protein</fullName>
    </submittedName>
</protein>
<evidence type="ECO:0000313" key="4">
    <source>
        <dbReference type="Proteomes" id="UP000289437"/>
    </source>
</evidence>
<dbReference type="OrthoDB" id="107519at2"/>
<accession>A0A4Q0T6A4</accession>
<dbReference type="RefSeq" id="WP_128911688.1">
    <property type="nucleotide sequence ID" value="NZ_RDSM01000001.1"/>
</dbReference>
<organism evidence="3 4">
    <name type="scientific">Granulicella sibirica</name>
    <dbReference type="NCBI Taxonomy" id="2479048"/>
    <lineage>
        <taxon>Bacteria</taxon>
        <taxon>Pseudomonadati</taxon>
        <taxon>Acidobacteriota</taxon>
        <taxon>Terriglobia</taxon>
        <taxon>Terriglobales</taxon>
        <taxon>Acidobacteriaceae</taxon>
        <taxon>Granulicella</taxon>
    </lineage>
</organism>
<evidence type="ECO:0000256" key="1">
    <source>
        <dbReference type="SAM" id="MobiDB-lite"/>
    </source>
</evidence>
<sequence>MPMLLFSLLSTATRSRLRFAPAALVFLAALACAPRASAWAATEHPVVIALADLGMQAQGGRPAVPGSTVATAHFVGDHHVLVTFAVRRLMKRLPDTRPEDDDRMIDAVLVDVPSGKVAARTTWRVHDAGQYLWDLGHGRFLLRVRDRLAVIAPLANLSTEEPFQEHHLLGYERRVVGILVSAEGDLLTVETRDPNAIKEEDGAVVHKKVEEGVEINFYRLVGTGEGEGAQHAGVVRSKMPVEVPMTKDGYLDISQESRTRWLFDYYSHEGKKIELSPFDTSCFPRATFVSRSEFVAFGCHGSPDKIEIGGFDMTGQQMWQQNFYDYFARATFSFAPESGRFAIGRGITTSPPSLIGQDPGGDSMTGQDIQVMQTHSGKQLFHIATTPAQKSGQNFALSADGMELAVIRGGALEIYKMPGLSGKDKQEVKAAREFALETGNGPIRLQTRTQKTESAGLAPVTPPAPKSTAPVTAVASAVPAVAAATSANVPAAPQRPAENVIVNGDVPDDGPRKKPTLYGEGDAGTNETAPK</sequence>
<gene>
    <name evidence="3" type="ORF">GRAN_0839</name>
</gene>
<feature type="region of interest" description="Disordered" evidence="1">
    <location>
        <begin position="485"/>
        <end position="531"/>
    </location>
</feature>
<keyword evidence="2" id="KW-0732">Signal</keyword>
<dbReference type="Proteomes" id="UP000289437">
    <property type="component" value="Unassembled WGS sequence"/>
</dbReference>
<name>A0A4Q0T6A4_9BACT</name>
<reference evidence="4" key="2">
    <citation type="submission" date="2019-02" db="EMBL/GenBank/DDBJ databases">
        <title>Granulicella sibirica sp. nov., a psychrotolerant acidobacterium isolated from an organic soil layer in forested tundra, West Siberia.</title>
        <authorList>
            <person name="Oshkin I.Y."/>
            <person name="Kulichevskaya I.S."/>
            <person name="Rijpstra W.I.C."/>
            <person name="Sinninghe Damste J.S."/>
            <person name="Rakitin A.L."/>
            <person name="Ravin N.V."/>
            <person name="Dedysh S.N."/>
        </authorList>
    </citation>
    <scope>NUCLEOTIDE SEQUENCE [LARGE SCALE GENOMIC DNA]</scope>
    <source>
        <strain evidence="4">AF10</strain>
    </source>
</reference>
<dbReference type="EMBL" id="RDSM01000001">
    <property type="protein sequence ID" value="RXH57529.1"/>
    <property type="molecule type" value="Genomic_DNA"/>
</dbReference>